<dbReference type="AlphaFoldDB" id="A0A7W9FXV6"/>
<keyword evidence="4" id="KW-1185">Reference proteome</keyword>
<organism evidence="3 4">
    <name type="scientific">Nonomuraea jabiensis</name>
    <dbReference type="NCBI Taxonomy" id="882448"/>
    <lineage>
        <taxon>Bacteria</taxon>
        <taxon>Bacillati</taxon>
        <taxon>Actinomycetota</taxon>
        <taxon>Actinomycetes</taxon>
        <taxon>Streptosporangiales</taxon>
        <taxon>Streptosporangiaceae</taxon>
        <taxon>Nonomuraea</taxon>
    </lineage>
</organism>
<dbReference type="Pfam" id="PF20271">
    <property type="entry name" value="CATASP"/>
    <property type="match status" value="1"/>
</dbReference>
<protein>
    <recommendedName>
        <fullName evidence="2">CATRA-Associated Small Protein domain-containing protein</fullName>
    </recommendedName>
</protein>
<gene>
    <name evidence="3" type="ORF">HD596_000269</name>
</gene>
<feature type="domain" description="CATRA-Associated Small Protein" evidence="2">
    <location>
        <begin position="33"/>
        <end position="113"/>
    </location>
</feature>
<comment type="caution">
    <text evidence="3">The sequence shown here is derived from an EMBL/GenBank/DDBJ whole genome shotgun (WGS) entry which is preliminary data.</text>
</comment>
<dbReference type="EMBL" id="JACHMB010000001">
    <property type="protein sequence ID" value="MBB5773513.1"/>
    <property type="molecule type" value="Genomic_DNA"/>
</dbReference>
<proteinExistence type="predicted"/>
<feature type="region of interest" description="Disordered" evidence="1">
    <location>
        <begin position="85"/>
        <end position="104"/>
    </location>
</feature>
<sequence>MIASEEAGGRLLFWRYRGVTVAPTIAPMEHARVAEVLRQGSQWQLAEGCWGQIDRALSAVEQALRSGVENAISLTVRDLELAGTLRIRTRPGDPPRAPPPPETRELRRAFVDQERMRGWVVRGRMISAAT</sequence>
<evidence type="ECO:0000259" key="2">
    <source>
        <dbReference type="Pfam" id="PF20271"/>
    </source>
</evidence>
<feature type="compositionally biased region" description="Pro residues" evidence="1">
    <location>
        <begin position="92"/>
        <end position="101"/>
    </location>
</feature>
<evidence type="ECO:0000256" key="1">
    <source>
        <dbReference type="SAM" id="MobiDB-lite"/>
    </source>
</evidence>
<name>A0A7W9FXV6_9ACTN</name>
<reference evidence="3 4" key="1">
    <citation type="submission" date="2020-08" db="EMBL/GenBank/DDBJ databases">
        <title>Sequencing the genomes of 1000 actinobacteria strains.</title>
        <authorList>
            <person name="Klenk H.-P."/>
        </authorList>
    </citation>
    <scope>NUCLEOTIDE SEQUENCE [LARGE SCALE GENOMIC DNA]</scope>
    <source>
        <strain evidence="3 4">DSM 45507</strain>
    </source>
</reference>
<evidence type="ECO:0000313" key="3">
    <source>
        <dbReference type="EMBL" id="MBB5773513.1"/>
    </source>
</evidence>
<dbReference type="Proteomes" id="UP000579153">
    <property type="component" value="Unassembled WGS sequence"/>
</dbReference>
<dbReference type="InterPro" id="IPR046924">
    <property type="entry name" value="CATASP"/>
</dbReference>
<accession>A0A7W9FXV6</accession>
<evidence type="ECO:0000313" key="4">
    <source>
        <dbReference type="Proteomes" id="UP000579153"/>
    </source>
</evidence>